<reference evidence="2 3" key="1">
    <citation type="submission" date="2022-11" db="EMBL/GenBank/DDBJ databases">
        <title>Mucor velutinosus strain NIH1002 WGS.</title>
        <authorList>
            <person name="Subramanian P."/>
            <person name="Mullikin J.C."/>
            <person name="Segre J.A."/>
            <person name="Zelazny A.M."/>
        </authorList>
    </citation>
    <scope>NUCLEOTIDE SEQUENCE [LARGE SCALE GENOMIC DNA]</scope>
    <source>
        <strain evidence="2 3">NIH1002</strain>
    </source>
</reference>
<feature type="region of interest" description="Disordered" evidence="1">
    <location>
        <begin position="1"/>
        <end position="29"/>
    </location>
</feature>
<organism evidence="2 3">
    <name type="scientific">Mucor velutinosus</name>
    <dbReference type="NCBI Taxonomy" id="708070"/>
    <lineage>
        <taxon>Eukaryota</taxon>
        <taxon>Fungi</taxon>
        <taxon>Fungi incertae sedis</taxon>
        <taxon>Mucoromycota</taxon>
        <taxon>Mucoromycotina</taxon>
        <taxon>Mucoromycetes</taxon>
        <taxon>Mucorales</taxon>
        <taxon>Mucorineae</taxon>
        <taxon>Mucoraceae</taxon>
        <taxon>Mucor</taxon>
    </lineage>
</organism>
<evidence type="ECO:0000313" key="3">
    <source>
        <dbReference type="Proteomes" id="UP001304243"/>
    </source>
</evidence>
<keyword evidence="3" id="KW-1185">Reference proteome</keyword>
<name>A0AAN7HT79_9FUNG</name>
<dbReference type="EC" id="5.3.1.9" evidence="2"/>
<dbReference type="EMBL" id="JASEJX010000014">
    <property type="protein sequence ID" value="KAK4515570.1"/>
    <property type="molecule type" value="Genomic_DNA"/>
</dbReference>
<dbReference type="GeneID" id="89954206"/>
<dbReference type="Proteomes" id="UP001304243">
    <property type="component" value="Unassembled WGS sequence"/>
</dbReference>
<sequence length="208" mass="23271">MTSSSITSFFHQKPNQLTRSSTFTGNKYDANSIQRSSTLSKVKRFGSMLVRTKQQRPMIDTTSPSVRPSPSSASLMSSATANNEDSEEEEHVMTPSSSTTQFSKDVMITVVTTNTVNYQMDLDMMSVTPKDQSNQLPIMVETLEPPSSEEQVTSLTKVQTTPSSSDVFMVREQLRTMFEQIDAEIDQELESNHLLMLASIKSTPRTMY</sequence>
<dbReference type="RefSeq" id="XP_064682236.1">
    <property type="nucleotide sequence ID" value="XM_064829734.1"/>
</dbReference>
<dbReference type="GO" id="GO:0004347">
    <property type="term" value="F:glucose-6-phosphate isomerase activity"/>
    <property type="evidence" value="ECO:0007669"/>
    <property type="project" value="UniProtKB-EC"/>
</dbReference>
<dbReference type="AlphaFoldDB" id="A0AAN7HT79"/>
<protein>
    <submittedName>
        <fullName evidence="2">Glucose-6-phosphate isomerase</fullName>
        <ecNumber evidence="2">5.3.1.9</ecNumber>
    </submittedName>
</protein>
<gene>
    <name evidence="2" type="primary">PGI1</name>
    <name evidence="2" type="ORF">ATC70_010520</name>
</gene>
<keyword evidence="2" id="KW-0413">Isomerase</keyword>
<proteinExistence type="predicted"/>
<accession>A0AAN7HT79</accession>
<evidence type="ECO:0000256" key="1">
    <source>
        <dbReference type="SAM" id="MobiDB-lite"/>
    </source>
</evidence>
<feature type="compositionally biased region" description="Low complexity" evidence="1">
    <location>
        <begin position="61"/>
        <end position="81"/>
    </location>
</feature>
<comment type="caution">
    <text evidence="2">The sequence shown here is derived from an EMBL/GenBank/DDBJ whole genome shotgun (WGS) entry which is preliminary data.</text>
</comment>
<evidence type="ECO:0000313" key="2">
    <source>
        <dbReference type="EMBL" id="KAK4515570.1"/>
    </source>
</evidence>
<feature type="region of interest" description="Disordered" evidence="1">
    <location>
        <begin position="53"/>
        <end position="100"/>
    </location>
</feature>